<dbReference type="InterPro" id="IPR029033">
    <property type="entry name" value="His_PPase_superfam"/>
</dbReference>
<dbReference type="Pfam" id="PF00300">
    <property type="entry name" value="His_Phos_1"/>
    <property type="match status" value="1"/>
</dbReference>
<dbReference type="PANTHER" id="PTHR48100">
    <property type="entry name" value="BROAD-SPECIFICITY PHOSPHATASE YOR283W-RELATED"/>
    <property type="match status" value="1"/>
</dbReference>
<reference evidence="1 2" key="1">
    <citation type="submission" date="2019-03" db="EMBL/GenBank/DDBJ databases">
        <title>Genomic features of bacteria from cold environments.</title>
        <authorList>
            <person name="Shen L."/>
        </authorList>
    </citation>
    <scope>NUCLEOTIDE SEQUENCE [LARGE SCALE GENOMIC DNA]</scope>
    <source>
        <strain evidence="2">T3246-1</strain>
    </source>
</reference>
<dbReference type="SUPFAM" id="SSF53254">
    <property type="entry name" value="Phosphoglycerate mutase-like"/>
    <property type="match status" value="1"/>
</dbReference>
<dbReference type="CDD" id="cd07067">
    <property type="entry name" value="HP_PGM_like"/>
    <property type="match status" value="1"/>
</dbReference>
<dbReference type="EMBL" id="SMNA01000012">
    <property type="protein sequence ID" value="TDE89470.1"/>
    <property type="molecule type" value="Genomic_DNA"/>
</dbReference>
<evidence type="ECO:0000313" key="1">
    <source>
        <dbReference type="EMBL" id="TDE89470.1"/>
    </source>
</evidence>
<dbReference type="Gene3D" id="3.40.50.1240">
    <property type="entry name" value="Phosphoglycerate mutase-like"/>
    <property type="match status" value="1"/>
</dbReference>
<evidence type="ECO:0000313" key="2">
    <source>
        <dbReference type="Proteomes" id="UP000504882"/>
    </source>
</evidence>
<sequence length="222" mass="23284">MRRRCSGRPAWGNVRRVSDLQCAAVLLVARHGHAHEPEPGDDGDLGLTSDGVAQACAFADSLRGRRVAGLFTSTLRRAVETGAVVGAELGLEPEALAGLVEFDLGPDAQTPDGEAAAVQVMRRWVAGDLDAALPGGESGTRVVDRFRDAAEEIADRFRGETVLVVSHGGVMSLVLPHLAAGQPGMTGERWIPPCGVAEVHVDADGWSLRTWPGSTDVTVAGH</sequence>
<dbReference type="SMART" id="SM00855">
    <property type="entry name" value="PGAM"/>
    <property type="match status" value="1"/>
</dbReference>
<accession>A0ABY2DYP0</accession>
<proteinExistence type="predicted"/>
<gene>
    <name evidence="1" type="ORF">EXU48_20075</name>
</gene>
<dbReference type="PANTHER" id="PTHR48100:SF1">
    <property type="entry name" value="HISTIDINE PHOSPHATASE FAMILY PROTEIN-RELATED"/>
    <property type="match status" value="1"/>
</dbReference>
<dbReference type="Proteomes" id="UP000504882">
    <property type="component" value="Unassembled WGS sequence"/>
</dbReference>
<organism evidence="1 2">
    <name type="scientific">Occultella glacieicola</name>
    <dbReference type="NCBI Taxonomy" id="2518684"/>
    <lineage>
        <taxon>Bacteria</taxon>
        <taxon>Bacillati</taxon>
        <taxon>Actinomycetota</taxon>
        <taxon>Actinomycetes</taxon>
        <taxon>Micrococcales</taxon>
        <taxon>Ruaniaceae</taxon>
        <taxon>Occultella</taxon>
    </lineage>
</organism>
<name>A0ABY2DYP0_9MICO</name>
<protein>
    <submittedName>
        <fullName evidence="1">Histidine phosphatase family protein</fullName>
    </submittedName>
</protein>
<dbReference type="InterPro" id="IPR050275">
    <property type="entry name" value="PGM_Phosphatase"/>
</dbReference>
<comment type="caution">
    <text evidence="1">The sequence shown here is derived from an EMBL/GenBank/DDBJ whole genome shotgun (WGS) entry which is preliminary data.</text>
</comment>
<dbReference type="InterPro" id="IPR013078">
    <property type="entry name" value="His_Pase_superF_clade-1"/>
</dbReference>
<keyword evidence="2" id="KW-1185">Reference proteome</keyword>